<name>A0A0M2HCV6_MICTR</name>
<dbReference type="PATRIC" id="fig|69370.6.peg.2605"/>
<gene>
    <name evidence="1" type="ORF">RS82_02560</name>
</gene>
<reference evidence="1 2" key="1">
    <citation type="submission" date="2015-02" db="EMBL/GenBank/DDBJ databases">
        <title>Draft genome sequences of ten Microbacterium spp. with emphasis on heavy metal contaminated environments.</title>
        <authorList>
            <person name="Corretto E."/>
        </authorList>
    </citation>
    <scope>NUCLEOTIDE SEQUENCE [LARGE SCALE GENOMIC DNA]</scope>
    <source>
        <strain evidence="1 2">DSM 8608</strain>
    </source>
</reference>
<proteinExistence type="predicted"/>
<dbReference type="EMBL" id="JYJA01000036">
    <property type="protein sequence ID" value="KJL41943.1"/>
    <property type="molecule type" value="Genomic_DNA"/>
</dbReference>
<dbReference type="RefSeq" id="WP_052676824.1">
    <property type="nucleotide sequence ID" value="NZ_JYJA01000036.1"/>
</dbReference>
<dbReference type="AlphaFoldDB" id="A0A0M2HCV6"/>
<evidence type="ECO:0000313" key="2">
    <source>
        <dbReference type="Proteomes" id="UP000034098"/>
    </source>
</evidence>
<dbReference type="OrthoDB" id="283948at2"/>
<evidence type="ECO:0008006" key="3">
    <source>
        <dbReference type="Google" id="ProtNLM"/>
    </source>
</evidence>
<sequence>MAAAAASPVRAKTILDLADAAQGEAPIARALRVAAAAGEDAAGLRDAPLGHLHAATLGFHSALAGRRLEAVVTCPACTSAVEFALDADSLLGLSGAAASGDLTVPTEAGAWLVRWRVPTAGDLAEVAGRTDAAATLLARCCDVTGPGGEDATLAPAEVVERIEAALAAADPLAEVSVGLECPECGALFDADVDPIAFVWREVESRARRVLREVDVLARAYGWTEAEVLALPEQRRAAYLEIVREGA</sequence>
<dbReference type="Proteomes" id="UP000034098">
    <property type="component" value="Unassembled WGS sequence"/>
</dbReference>
<keyword evidence="2" id="KW-1185">Reference proteome</keyword>
<evidence type="ECO:0000313" key="1">
    <source>
        <dbReference type="EMBL" id="KJL41943.1"/>
    </source>
</evidence>
<accession>A0A0M2HCV6</accession>
<comment type="caution">
    <text evidence="1">The sequence shown here is derived from an EMBL/GenBank/DDBJ whole genome shotgun (WGS) entry which is preliminary data.</text>
</comment>
<organism evidence="1 2">
    <name type="scientific">Microbacterium trichothecenolyticum</name>
    <name type="common">Aureobacterium trichothecenolyticum</name>
    <dbReference type="NCBI Taxonomy" id="69370"/>
    <lineage>
        <taxon>Bacteria</taxon>
        <taxon>Bacillati</taxon>
        <taxon>Actinomycetota</taxon>
        <taxon>Actinomycetes</taxon>
        <taxon>Micrococcales</taxon>
        <taxon>Microbacteriaceae</taxon>
        <taxon>Microbacterium</taxon>
    </lineage>
</organism>
<protein>
    <recommendedName>
        <fullName evidence="3">T4 bacteriophage base plate protein</fullName>
    </recommendedName>
</protein>